<organism evidence="7 8">
    <name type="scientific">Vibrio variabilis</name>
    <dbReference type="NCBI Taxonomy" id="990271"/>
    <lineage>
        <taxon>Bacteria</taxon>
        <taxon>Pseudomonadati</taxon>
        <taxon>Pseudomonadota</taxon>
        <taxon>Gammaproteobacteria</taxon>
        <taxon>Vibrionales</taxon>
        <taxon>Vibrionaceae</taxon>
        <taxon>Vibrio</taxon>
    </lineage>
</organism>
<dbReference type="PANTHER" id="PTHR12586:SF1">
    <property type="entry name" value="CDP-DIACYLGLYCEROL--GLYCEROL-3-PHOSPHATE 3-PHOSPHATIDYLTRANSFERASE, MITOCHONDRIAL"/>
    <property type="match status" value="1"/>
</dbReference>
<protein>
    <submittedName>
        <fullName evidence="7">CDP-diacylglycerol-serine O-phosphatidyltransferase</fullName>
        <ecNumber evidence="7">2.7.8.8</ecNumber>
    </submittedName>
</protein>
<keyword evidence="2 7" id="KW-0808">Transferase</keyword>
<evidence type="ECO:0000256" key="6">
    <source>
        <dbReference type="ARBA" id="ARBA00023264"/>
    </source>
</evidence>
<keyword evidence="6" id="KW-1208">Phospholipid metabolism</keyword>
<evidence type="ECO:0000256" key="3">
    <source>
        <dbReference type="ARBA" id="ARBA00022737"/>
    </source>
</evidence>
<dbReference type="SUPFAM" id="SSF56024">
    <property type="entry name" value="Phospholipase D/nuclease"/>
    <property type="match status" value="1"/>
</dbReference>
<reference evidence="8" key="2">
    <citation type="submission" date="2014-09" db="EMBL/GenBank/DDBJ databases">
        <authorList>
            <consortium name="NBRP consortium"/>
            <person name="Sawabe T."/>
            <person name="Meirelles P."/>
            <person name="Nakanishi M."/>
            <person name="Sayaka M."/>
            <person name="Hattori M."/>
            <person name="Ohkuma M."/>
        </authorList>
    </citation>
    <scope>NUCLEOTIDE SEQUENCE [LARGE SCALE GENOMIC DNA]</scope>
    <source>
        <strain evidence="8">JCM 19239</strain>
    </source>
</reference>
<keyword evidence="5" id="KW-0594">Phospholipid biosynthesis</keyword>
<proteinExistence type="predicted"/>
<dbReference type="EMBL" id="BBMS01000060">
    <property type="protein sequence ID" value="GAL29273.1"/>
    <property type="molecule type" value="Genomic_DNA"/>
</dbReference>
<keyword evidence="3" id="KW-0677">Repeat</keyword>
<name>A0ABQ0JKI3_9VIBR</name>
<evidence type="ECO:0000256" key="4">
    <source>
        <dbReference type="ARBA" id="ARBA00023098"/>
    </source>
</evidence>
<evidence type="ECO:0000256" key="5">
    <source>
        <dbReference type="ARBA" id="ARBA00023209"/>
    </source>
</evidence>
<dbReference type="EC" id="2.7.8.8" evidence="7"/>
<keyword evidence="4" id="KW-0443">Lipid metabolism</keyword>
<accession>A0ABQ0JKI3</accession>
<evidence type="ECO:0000313" key="8">
    <source>
        <dbReference type="Proteomes" id="UP000029223"/>
    </source>
</evidence>
<evidence type="ECO:0000313" key="7">
    <source>
        <dbReference type="EMBL" id="GAL29273.1"/>
    </source>
</evidence>
<gene>
    <name evidence="7" type="ORF">JCM19239_797</name>
</gene>
<dbReference type="Proteomes" id="UP000029223">
    <property type="component" value="Unassembled WGS sequence"/>
</dbReference>
<reference evidence="8" key="1">
    <citation type="submission" date="2014-09" db="EMBL/GenBank/DDBJ databases">
        <title>Vibrio variabilis JCM 19239. (C206) whole genome shotgun sequence.</title>
        <authorList>
            <person name="Sawabe T."/>
            <person name="Meirelles P."/>
            <person name="Nakanishi M."/>
            <person name="Sayaka M."/>
            <person name="Hattori M."/>
            <person name="Ohkuma M."/>
        </authorList>
    </citation>
    <scope>NUCLEOTIDE SEQUENCE [LARGE SCALE GENOMIC DNA]</scope>
    <source>
        <strain evidence="8">JCM 19239</strain>
    </source>
</reference>
<keyword evidence="1" id="KW-0444">Lipid biosynthesis</keyword>
<evidence type="ECO:0000256" key="2">
    <source>
        <dbReference type="ARBA" id="ARBA00022679"/>
    </source>
</evidence>
<dbReference type="InterPro" id="IPR016270">
    <property type="entry name" value="PGS1"/>
</dbReference>
<keyword evidence="8" id="KW-1185">Reference proteome</keyword>
<sequence length="140" mass="16005">MMAFRNSFEQLPSIAQDPSKLDVLLSASDYREYLIQAIREAKSRIYLVALYLEDDEAGRQILTELYQAKQNNPALDIAICVDWHRAQRGLIGAKQSDGNAVMYREFREKYEHAVPVYGIPVRGREVFGVLHLKGLSSMTR</sequence>
<dbReference type="PANTHER" id="PTHR12586">
    <property type="entry name" value="CDP-DIACYLGLYCEROL--SERINE O-PHOSPHATIDYLTRANSFERASE"/>
    <property type="match status" value="1"/>
</dbReference>
<dbReference type="Gene3D" id="3.30.870.10">
    <property type="entry name" value="Endonuclease Chain A"/>
    <property type="match status" value="1"/>
</dbReference>
<evidence type="ECO:0000256" key="1">
    <source>
        <dbReference type="ARBA" id="ARBA00022516"/>
    </source>
</evidence>
<dbReference type="GO" id="GO:0003882">
    <property type="term" value="F:CDP-diacylglycerol-serine O-phosphatidyltransferase activity"/>
    <property type="evidence" value="ECO:0007669"/>
    <property type="project" value="UniProtKB-EC"/>
</dbReference>
<comment type="caution">
    <text evidence="7">The sequence shown here is derived from an EMBL/GenBank/DDBJ whole genome shotgun (WGS) entry which is preliminary data.</text>
</comment>